<feature type="signal peptide" evidence="2">
    <location>
        <begin position="1"/>
        <end position="21"/>
    </location>
</feature>
<reference evidence="4 5" key="1">
    <citation type="submission" date="2020-08" db="EMBL/GenBank/DDBJ databases">
        <title>Genome sequence of Sphingomonas daechungensis KACC 18115T.</title>
        <authorList>
            <person name="Hyun D.-W."/>
            <person name="Bae J.-W."/>
        </authorList>
    </citation>
    <scope>NUCLEOTIDE SEQUENCE [LARGE SCALE GENOMIC DNA]</scope>
    <source>
        <strain evidence="4 5">KACC 18115</strain>
    </source>
</reference>
<dbReference type="PANTHER" id="PTHR11733">
    <property type="entry name" value="ZINC METALLOPROTEASE FAMILY M13 NEPRILYSIN-RELATED"/>
    <property type="match status" value="1"/>
</dbReference>
<dbReference type="Gene3D" id="3.40.390.10">
    <property type="entry name" value="Collagenase (Catalytic Domain)"/>
    <property type="match status" value="1"/>
</dbReference>
<sequence>MRKRWIAIILACAAAAPTAFAAQAGVVAAGPDQLAFSKQNMDTSVSPSTDFYRYAAGSWLKRVKRPEQHPGYGFFEIVLDQVQQQMNVLLAKAAADAPNASSGTPAQQVGTLYNAYMNTAARNAAGIKPIQPFLEKGDAIKDLDGLAAYLAQNEIDGGRASSCKFPQGRTSTTTPSHRCSSRGARLVFRKPSKTSLRNLQVGPASPPIATISSNP</sequence>
<organism evidence="4 5">
    <name type="scientific">Sphingomonas daechungensis</name>
    <dbReference type="NCBI Taxonomy" id="1176646"/>
    <lineage>
        <taxon>Bacteria</taxon>
        <taxon>Pseudomonadati</taxon>
        <taxon>Pseudomonadota</taxon>
        <taxon>Alphaproteobacteria</taxon>
        <taxon>Sphingomonadales</taxon>
        <taxon>Sphingomonadaceae</taxon>
        <taxon>Sphingomonas</taxon>
    </lineage>
</organism>
<dbReference type="SUPFAM" id="SSF55486">
    <property type="entry name" value="Metalloproteases ('zincins'), catalytic domain"/>
    <property type="match status" value="1"/>
</dbReference>
<dbReference type="RefSeq" id="WP_187715165.1">
    <property type="nucleotide sequence ID" value="NZ_CP060780.1"/>
</dbReference>
<dbReference type="PANTHER" id="PTHR11733:SF167">
    <property type="entry name" value="FI17812P1-RELATED"/>
    <property type="match status" value="1"/>
</dbReference>
<dbReference type="Gene3D" id="1.10.1380.10">
    <property type="entry name" value="Neutral endopeptidase , domain2"/>
    <property type="match status" value="1"/>
</dbReference>
<dbReference type="Pfam" id="PF05649">
    <property type="entry name" value="Peptidase_M13_N"/>
    <property type="match status" value="1"/>
</dbReference>
<gene>
    <name evidence="4" type="ORF">H9L15_03485</name>
</gene>
<dbReference type="InterPro" id="IPR042089">
    <property type="entry name" value="Peptidase_M13_dom_2"/>
</dbReference>
<dbReference type="InterPro" id="IPR024079">
    <property type="entry name" value="MetalloPept_cat_dom_sf"/>
</dbReference>
<evidence type="ECO:0000313" key="4">
    <source>
        <dbReference type="EMBL" id="QNP43740.1"/>
    </source>
</evidence>
<evidence type="ECO:0000313" key="5">
    <source>
        <dbReference type="Proteomes" id="UP000516134"/>
    </source>
</evidence>
<keyword evidence="5" id="KW-1185">Reference proteome</keyword>
<proteinExistence type="predicted"/>
<dbReference type="InterPro" id="IPR008753">
    <property type="entry name" value="Peptidase_M13_N"/>
</dbReference>
<dbReference type="Proteomes" id="UP000516134">
    <property type="component" value="Chromosome"/>
</dbReference>
<feature type="compositionally biased region" description="Polar residues" evidence="1">
    <location>
        <begin position="168"/>
        <end position="178"/>
    </location>
</feature>
<accession>A0ABX6T3Z5</accession>
<dbReference type="EMBL" id="CP060780">
    <property type="protein sequence ID" value="QNP43740.1"/>
    <property type="molecule type" value="Genomic_DNA"/>
</dbReference>
<feature type="region of interest" description="Disordered" evidence="1">
    <location>
        <begin position="160"/>
        <end position="215"/>
    </location>
</feature>
<keyword evidence="2" id="KW-0732">Signal</keyword>
<evidence type="ECO:0000256" key="2">
    <source>
        <dbReference type="SAM" id="SignalP"/>
    </source>
</evidence>
<feature type="domain" description="Peptidase M13 N-terminal" evidence="3">
    <location>
        <begin position="47"/>
        <end position="154"/>
    </location>
</feature>
<protein>
    <recommendedName>
        <fullName evidence="3">Peptidase M13 N-terminal domain-containing protein</fullName>
    </recommendedName>
</protein>
<evidence type="ECO:0000259" key="3">
    <source>
        <dbReference type="Pfam" id="PF05649"/>
    </source>
</evidence>
<evidence type="ECO:0000256" key="1">
    <source>
        <dbReference type="SAM" id="MobiDB-lite"/>
    </source>
</evidence>
<feature type="chain" id="PRO_5046955808" description="Peptidase M13 N-terminal domain-containing protein" evidence="2">
    <location>
        <begin position="22"/>
        <end position="215"/>
    </location>
</feature>
<name>A0ABX6T3Z5_9SPHN</name>
<dbReference type="InterPro" id="IPR000718">
    <property type="entry name" value="Peptidase_M13"/>
</dbReference>